<name>A0AB38BDU2_9LACT</name>
<feature type="binding site" evidence="5">
    <location>
        <position position="87"/>
    </location>
    <ligand>
        <name>Mg(2+)</name>
        <dbReference type="ChEBI" id="CHEBI:18420"/>
        <label>1</label>
        <note>catalytic</note>
    </ligand>
</feature>
<keyword evidence="2 5" id="KW-0479">Metal-binding</keyword>
<reference evidence="6 8" key="1">
    <citation type="submission" date="2016-02" db="EMBL/GenBank/DDBJ databases">
        <authorList>
            <person name="Strepis N."/>
        </authorList>
    </citation>
    <scope>NUCLEOTIDE SEQUENCE [LARGE SCALE GENOMIC DNA]</scope>
    <source>
        <strain evidence="6">Trichococcus flocculiformis</strain>
    </source>
</reference>
<keyword evidence="3" id="KW-0378">Hydrolase</keyword>
<comment type="cofactor">
    <cofactor evidence="1 5">
        <name>Mg(2+)</name>
        <dbReference type="ChEBI" id="CHEBI:18420"/>
    </cofactor>
</comment>
<dbReference type="PANTHER" id="PTHR20854:SF4">
    <property type="entry name" value="INOSITOL-1-MONOPHOSPHATASE-RELATED"/>
    <property type="match status" value="1"/>
</dbReference>
<dbReference type="FunFam" id="3.30.540.10:FF:000003">
    <property type="entry name" value="Inositol-1-monophosphatase"/>
    <property type="match status" value="1"/>
</dbReference>
<evidence type="ECO:0000256" key="5">
    <source>
        <dbReference type="PIRSR" id="PIRSR600760-2"/>
    </source>
</evidence>
<evidence type="ECO:0000256" key="1">
    <source>
        <dbReference type="ARBA" id="ARBA00001946"/>
    </source>
</evidence>
<evidence type="ECO:0000256" key="3">
    <source>
        <dbReference type="ARBA" id="ARBA00022801"/>
    </source>
</evidence>
<dbReference type="EMBL" id="FOQC01000001">
    <property type="protein sequence ID" value="SFH45339.1"/>
    <property type="molecule type" value="Genomic_DNA"/>
</dbReference>
<evidence type="ECO:0000313" key="7">
    <source>
        <dbReference type="EMBL" id="SFH45339.1"/>
    </source>
</evidence>
<dbReference type="Proteomes" id="UP000199686">
    <property type="component" value="Unassembled WGS sequence"/>
</dbReference>
<gene>
    <name evidence="7" type="ORF">SAMN04488507_100121</name>
    <name evidence="6" type="ORF">TFLO_735</name>
</gene>
<dbReference type="PANTHER" id="PTHR20854">
    <property type="entry name" value="INOSITOL MONOPHOSPHATASE"/>
    <property type="match status" value="1"/>
</dbReference>
<dbReference type="GO" id="GO:0007165">
    <property type="term" value="P:signal transduction"/>
    <property type="evidence" value="ECO:0007669"/>
    <property type="project" value="TreeGrafter"/>
</dbReference>
<dbReference type="GO" id="GO:0046872">
    <property type="term" value="F:metal ion binding"/>
    <property type="evidence" value="ECO:0007669"/>
    <property type="project" value="UniProtKB-KW"/>
</dbReference>
<evidence type="ECO:0000313" key="9">
    <source>
        <dbReference type="Proteomes" id="UP000199686"/>
    </source>
</evidence>
<dbReference type="Proteomes" id="UP000195947">
    <property type="component" value="Unassembled WGS sequence"/>
</dbReference>
<accession>A0AB38BDU2</accession>
<reference evidence="7 9" key="2">
    <citation type="submission" date="2016-10" db="EMBL/GenBank/DDBJ databases">
        <authorList>
            <person name="Varghese N."/>
            <person name="Submissions S."/>
        </authorList>
    </citation>
    <scope>NUCLEOTIDE SEQUENCE [LARGE SCALE GENOMIC DNA]</scope>
    <source>
        <strain evidence="7 9">DSM 2094</strain>
    </source>
</reference>
<dbReference type="GO" id="GO:0006020">
    <property type="term" value="P:inositol metabolic process"/>
    <property type="evidence" value="ECO:0007669"/>
    <property type="project" value="TreeGrafter"/>
</dbReference>
<dbReference type="Pfam" id="PF00459">
    <property type="entry name" value="Inositol_P"/>
    <property type="match status" value="1"/>
</dbReference>
<dbReference type="Gene3D" id="3.40.190.80">
    <property type="match status" value="1"/>
</dbReference>
<dbReference type="InterPro" id="IPR000760">
    <property type="entry name" value="Inositol_monophosphatase-like"/>
</dbReference>
<dbReference type="CDD" id="cd01637">
    <property type="entry name" value="IMPase_like"/>
    <property type="match status" value="1"/>
</dbReference>
<keyword evidence="8" id="KW-1185">Reference proteome</keyword>
<keyword evidence="4 5" id="KW-0460">Magnesium</keyword>
<dbReference type="RefSeq" id="WP_086988389.1">
    <property type="nucleotide sequence ID" value="NZ_FJMZ01000005.1"/>
</dbReference>
<dbReference type="InterPro" id="IPR020583">
    <property type="entry name" value="Inositol_monoP_metal-BS"/>
</dbReference>
<dbReference type="Gene3D" id="3.30.540.10">
    <property type="entry name" value="Fructose-1,6-Bisphosphatase, subunit A, domain 1"/>
    <property type="match status" value="1"/>
</dbReference>
<evidence type="ECO:0000256" key="2">
    <source>
        <dbReference type="ARBA" id="ARBA00022723"/>
    </source>
</evidence>
<dbReference type="AlphaFoldDB" id="A0AB38BDU2"/>
<dbReference type="SUPFAM" id="SSF56655">
    <property type="entry name" value="Carbohydrate phosphatase"/>
    <property type="match status" value="1"/>
</dbReference>
<dbReference type="GO" id="GO:0008934">
    <property type="term" value="F:inositol monophosphate 1-phosphatase activity"/>
    <property type="evidence" value="ECO:0007669"/>
    <property type="project" value="TreeGrafter"/>
</dbReference>
<feature type="binding site" evidence="5">
    <location>
        <position position="90"/>
    </location>
    <ligand>
        <name>Mg(2+)</name>
        <dbReference type="ChEBI" id="CHEBI:18420"/>
        <label>2</label>
    </ligand>
</feature>
<feature type="binding site" evidence="5">
    <location>
        <position position="89"/>
    </location>
    <ligand>
        <name>Mg(2+)</name>
        <dbReference type="ChEBI" id="CHEBI:18420"/>
        <label>1</label>
        <note>catalytic</note>
    </ligand>
</feature>
<dbReference type="EMBL" id="FJMZ01000005">
    <property type="protein sequence ID" value="CZQ86251.1"/>
    <property type="molecule type" value="Genomic_DNA"/>
</dbReference>
<feature type="binding site" evidence="5">
    <location>
        <position position="69"/>
    </location>
    <ligand>
        <name>Mg(2+)</name>
        <dbReference type="ChEBI" id="CHEBI:18420"/>
        <label>1</label>
        <note>catalytic</note>
    </ligand>
</feature>
<dbReference type="PRINTS" id="PR00377">
    <property type="entry name" value="IMPHPHTASES"/>
</dbReference>
<comment type="caution">
    <text evidence="7">The sequence shown here is derived from an EMBL/GenBank/DDBJ whole genome shotgun (WGS) entry which is preliminary data.</text>
</comment>
<sequence length="265" mass="29868">MDQIDRRHSLIKSWLHEAADLLRESFNKELEIKEKTSRTDLVTNMDREIEVFLYEKITAHFPDERILGEESVGHDIQDLDGIVWIIDPIDGTLNFIKQRANFAIMIGIYKDGVGHLGYIYDVVRDELYFAIRDNGAYCNDRRLPRVEDLPLSEGLVAISNRLVVSDADEARRIARNSSGLRVNGSAGLETAWVASGKLVAYIAPSLAPWDIAAGLVIAEEVGLVYRQVTGEKINLLQNNAVIVANSFAFLEIQNEWRFIFGPHSV</sequence>
<evidence type="ECO:0000313" key="6">
    <source>
        <dbReference type="EMBL" id="CZQ86251.1"/>
    </source>
</evidence>
<evidence type="ECO:0000256" key="4">
    <source>
        <dbReference type="ARBA" id="ARBA00022842"/>
    </source>
</evidence>
<organism evidence="7 9">
    <name type="scientific">Trichococcus flocculiformis</name>
    <dbReference type="NCBI Taxonomy" id="82803"/>
    <lineage>
        <taxon>Bacteria</taxon>
        <taxon>Bacillati</taxon>
        <taxon>Bacillota</taxon>
        <taxon>Bacilli</taxon>
        <taxon>Lactobacillales</taxon>
        <taxon>Carnobacteriaceae</taxon>
        <taxon>Trichococcus</taxon>
    </lineage>
</organism>
<proteinExistence type="predicted"/>
<evidence type="ECO:0000313" key="8">
    <source>
        <dbReference type="Proteomes" id="UP000195947"/>
    </source>
</evidence>
<protein>
    <submittedName>
        <fullName evidence="6">Inositol monophosphatase</fullName>
    </submittedName>
    <submittedName>
        <fullName evidence="7">Myo-inositol-1(Or 4)-monophosphatase</fullName>
    </submittedName>
</protein>
<feature type="binding site" evidence="5">
    <location>
        <position position="210"/>
    </location>
    <ligand>
        <name>Mg(2+)</name>
        <dbReference type="ChEBI" id="CHEBI:18420"/>
        <label>1</label>
        <note>catalytic</note>
    </ligand>
</feature>
<dbReference type="PROSITE" id="PS00629">
    <property type="entry name" value="IMP_1"/>
    <property type="match status" value="1"/>
</dbReference>